<keyword evidence="1" id="KW-1133">Transmembrane helix</keyword>
<feature type="transmembrane region" description="Helical" evidence="1">
    <location>
        <begin position="55"/>
        <end position="73"/>
    </location>
</feature>
<dbReference type="Proteomes" id="UP000469385">
    <property type="component" value="Unassembled WGS sequence"/>
</dbReference>
<dbReference type="InterPro" id="IPR011335">
    <property type="entry name" value="Restrct_endonuc-II-like"/>
</dbReference>
<evidence type="ECO:0000313" key="5">
    <source>
        <dbReference type="Proteomes" id="UP000469385"/>
    </source>
</evidence>
<evidence type="ECO:0000313" key="4">
    <source>
        <dbReference type="EMBL" id="MVQ28648.1"/>
    </source>
</evidence>
<accession>A0A6N8IP85</accession>
<keyword evidence="4" id="KW-0255">Endonuclease</keyword>
<keyword evidence="5" id="KW-1185">Reference proteome</keyword>
<keyword evidence="1" id="KW-0812">Transmembrane</keyword>
<dbReference type="Gene3D" id="3.40.1350.10">
    <property type="match status" value="1"/>
</dbReference>
<evidence type="ECO:0000256" key="1">
    <source>
        <dbReference type="SAM" id="Phobius"/>
    </source>
</evidence>
<dbReference type="GO" id="GO:0009307">
    <property type="term" value="P:DNA restriction-modification system"/>
    <property type="evidence" value="ECO:0007669"/>
    <property type="project" value="InterPro"/>
</dbReference>
<dbReference type="InterPro" id="IPR011856">
    <property type="entry name" value="tRNA_endonuc-like_dom_sf"/>
</dbReference>
<dbReference type="Gene3D" id="3.30.65.10">
    <property type="entry name" value="Bacterial Topoisomerase I, domain 1"/>
    <property type="match status" value="1"/>
</dbReference>
<dbReference type="AlphaFoldDB" id="A0A6N8IP85"/>
<feature type="domain" description="DNA topoisomerase type IA zn finger" evidence="2">
    <location>
        <begin position="260"/>
        <end position="294"/>
    </location>
</feature>
<comment type="caution">
    <text evidence="4">The sequence shown here is derived from an EMBL/GenBank/DDBJ whole genome shotgun (WGS) entry which is preliminary data.</text>
</comment>
<keyword evidence="4" id="KW-0540">Nuclease</keyword>
<proteinExistence type="predicted"/>
<dbReference type="SUPFAM" id="SSF52980">
    <property type="entry name" value="Restriction endonuclease-like"/>
    <property type="match status" value="1"/>
</dbReference>
<dbReference type="SUPFAM" id="SSF57783">
    <property type="entry name" value="Zinc beta-ribbon"/>
    <property type="match status" value="1"/>
</dbReference>
<name>A0A6N8IP85_9BURK</name>
<dbReference type="Pfam" id="PF01396">
    <property type="entry name" value="Zn_ribbon_Top1"/>
    <property type="match status" value="1"/>
</dbReference>
<dbReference type="InterPro" id="IPR052906">
    <property type="entry name" value="Type_IV_Methyl-Rstrct_Enzyme"/>
</dbReference>
<dbReference type="PANTHER" id="PTHR30015:SF7">
    <property type="entry name" value="TYPE IV METHYL-DIRECTED RESTRICTION ENZYME ECOKMRR"/>
    <property type="match status" value="1"/>
</dbReference>
<dbReference type="GO" id="GO:0006265">
    <property type="term" value="P:DNA topological change"/>
    <property type="evidence" value="ECO:0007669"/>
    <property type="project" value="InterPro"/>
</dbReference>
<evidence type="ECO:0000259" key="3">
    <source>
        <dbReference type="Pfam" id="PF04471"/>
    </source>
</evidence>
<dbReference type="RefSeq" id="WP_157396726.1">
    <property type="nucleotide sequence ID" value="NZ_WSEL01000003.1"/>
</dbReference>
<protein>
    <submittedName>
        <fullName evidence="4">Restriction endonuclease</fullName>
    </submittedName>
</protein>
<dbReference type="InterPro" id="IPR007560">
    <property type="entry name" value="Restrct_endonuc_IV_Mrr"/>
</dbReference>
<dbReference type="PANTHER" id="PTHR30015">
    <property type="entry name" value="MRR RESTRICTION SYSTEM PROTEIN"/>
    <property type="match status" value="1"/>
</dbReference>
<organism evidence="4 5">
    <name type="scientific">Ramlibacter pinisoli</name>
    <dbReference type="NCBI Taxonomy" id="2682844"/>
    <lineage>
        <taxon>Bacteria</taxon>
        <taxon>Pseudomonadati</taxon>
        <taxon>Pseudomonadota</taxon>
        <taxon>Betaproteobacteria</taxon>
        <taxon>Burkholderiales</taxon>
        <taxon>Comamonadaceae</taxon>
        <taxon>Ramlibacter</taxon>
    </lineage>
</organism>
<sequence length="297" mass="32536">MPRRSSRPALHPSRQVLALAVSLCALAALLLAMSVSLRGARSPVVAALASQLTTPAWSVLLVGLVLGVVGYALRPRQPGAPRRVEPEWYPRSTDFVRSSVMVAPTEAAPERRAPATQWSAQVFDDIEWRRFEALCAELFAQAGFEARTQSHGADGGVDIWLHSRHAEGPAMVVQCKHWHGKAVGVKEVRELLGVMASHRLARGTYATTSTFTAEALRFARENRIHTLDGQGLLALIGQRTPAQQQALLASAYEGEYWRPTCASCGQKMVSRTARKGDRDFWGCADFPRCRATLPMRA</sequence>
<dbReference type="InterPro" id="IPR013498">
    <property type="entry name" value="Topo_IA_Znf"/>
</dbReference>
<feature type="domain" description="Restriction endonuclease type IV Mrr" evidence="3">
    <location>
        <begin position="124"/>
        <end position="236"/>
    </location>
</feature>
<keyword evidence="4" id="KW-0378">Hydrolase</keyword>
<dbReference type="Pfam" id="PF04471">
    <property type="entry name" value="Mrr_cat"/>
    <property type="match status" value="1"/>
</dbReference>
<evidence type="ECO:0000259" key="2">
    <source>
        <dbReference type="Pfam" id="PF01396"/>
    </source>
</evidence>
<dbReference type="GO" id="GO:0005694">
    <property type="term" value="C:chromosome"/>
    <property type="evidence" value="ECO:0007669"/>
    <property type="project" value="InterPro"/>
</dbReference>
<dbReference type="EMBL" id="WSEL01000003">
    <property type="protein sequence ID" value="MVQ28648.1"/>
    <property type="molecule type" value="Genomic_DNA"/>
</dbReference>
<reference evidence="4 5" key="1">
    <citation type="submission" date="2019-12" db="EMBL/GenBank/DDBJ databases">
        <authorList>
            <person name="Huq M.A."/>
        </authorList>
    </citation>
    <scope>NUCLEOTIDE SEQUENCE [LARGE SCALE GENOMIC DNA]</scope>
    <source>
        <strain evidence="4 5">MAH-25</strain>
    </source>
</reference>
<dbReference type="GO" id="GO:0015666">
    <property type="term" value="F:restriction endodeoxyribonuclease activity"/>
    <property type="evidence" value="ECO:0007669"/>
    <property type="project" value="TreeGrafter"/>
</dbReference>
<dbReference type="GO" id="GO:0003677">
    <property type="term" value="F:DNA binding"/>
    <property type="evidence" value="ECO:0007669"/>
    <property type="project" value="InterPro"/>
</dbReference>
<dbReference type="GO" id="GO:0003916">
    <property type="term" value="F:DNA topoisomerase activity"/>
    <property type="evidence" value="ECO:0007669"/>
    <property type="project" value="InterPro"/>
</dbReference>
<gene>
    <name evidence="4" type="ORF">GON04_04280</name>
</gene>
<keyword evidence="1" id="KW-0472">Membrane</keyword>